<dbReference type="PANTHER" id="PTHR34702">
    <property type="entry name" value="NA(+)/H(+) ANTIPORTER SUBUNIT F1"/>
    <property type="match status" value="1"/>
</dbReference>
<comment type="caution">
    <text evidence="10">The sequence shown here is derived from an EMBL/GenBank/DDBJ whole genome shotgun (WGS) entry which is preliminary data.</text>
</comment>
<keyword evidence="5 9" id="KW-0812">Transmembrane</keyword>
<evidence type="ECO:0000256" key="3">
    <source>
        <dbReference type="ARBA" id="ARBA00022448"/>
    </source>
</evidence>
<comment type="similarity">
    <text evidence="2 8">Belongs to the CPA3 antiporters (TC 2.A.63) subunit F family.</text>
</comment>
<evidence type="ECO:0000313" key="11">
    <source>
        <dbReference type="Proteomes" id="UP000295689"/>
    </source>
</evidence>
<proteinExistence type="inferred from homology"/>
<keyword evidence="3 8" id="KW-0813">Transport</keyword>
<gene>
    <name evidence="10" type="ORF">EV146_11227</name>
</gene>
<name>A0A4R2B4G4_9BACI</name>
<keyword evidence="4 8" id="KW-1003">Cell membrane</keyword>
<dbReference type="GO" id="GO:0005886">
    <property type="term" value="C:plasma membrane"/>
    <property type="evidence" value="ECO:0007669"/>
    <property type="project" value="UniProtKB-SubCell"/>
</dbReference>
<dbReference type="Proteomes" id="UP000295689">
    <property type="component" value="Unassembled WGS sequence"/>
</dbReference>
<dbReference type="InterPro" id="IPR007208">
    <property type="entry name" value="MrpF/PhaF-like"/>
</dbReference>
<comment type="subcellular location">
    <subcellularLocation>
        <location evidence="1 8">Cell membrane</location>
        <topology evidence="1 8">Multi-pass membrane protein</topology>
    </subcellularLocation>
</comment>
<keyword evidence="8" id="KW-0050">Antiport</keyword>
<dbReference type="PANTHER" id="PTHR34702:SF1">
    <property type="entry name" value="NA(+)_H(+) ANTIPORTER SUBUNIT F"/>
    <property type="match status" value="1"/>
</dbReference>
<evidence type="ECO:0000256" key="4">
    <source>
        <dbReference type="ARBA" id="ARBA00022475"/>
    </source>
</evidence>
<dbReference type="AlphaFoldDB" id="A0A4R2B4G4"/>
<evidence type="ECO:0000256" key="6">
    <source>
        <dbReference type="ARBA" id="ARBA00022989"/>
    </source>
</evidence>
<dbReference type="PIRSF" id="PIRSF028784">
    <property type="entry name" value="MrpF"/>
    <property type="match status" value="1"/>
</dbReference>
<evidence type="ECO:0000256" key="9">
    <source>
        <dbReference type="SAM" id="Phobius"/>
    </source>
</evidence>
<feature type="transmembrane region" description="Helical" evidence="9">
    <location>
        <begin position="6"/>
        <end position="25"/>
    </location>
</feature>
<evidence type="ECO:0000256" key="7">
    <source>
        <dbReference type="ARBA" id="ARBA00023136"/>
    </source>
</evidence>
<keyword evidence="8" id="KW-0406">Ion transport</keyword>
<reference evidence="10 11" key="1">
    <citation type="journal article" date="2015" name="Stand. Genomic Sci.">
        <title>Genomic Encyclopedia of Bacterial and Archaeal Type Strains, Phase III: the genomes of soil and plant-associated and newly described type strains.</title>
        <authorList>
            <person name="Whitman W.B."/>
            <person name="Woyke T."/>
            <person name="Klenk H.P."/>
            <person name="Zhou Y."/>
            <person name="Lilburn T.G."/>
            <person name="Beck B.J."/>
            <person name="De Vos P."/>
            <person name="Vandamme P."/>
            <person name="Eisen J.A."/>
            <person name="Garrity G."/>
            <person name="Hugenholtz P."/>
            <person name="Kyrpides N.C."/>
        </authorList>
    </citation>
    <scope>NUCLEOTIDE SEQUENCE [LARGE SCALE GENOMIC DNA]</scope>
    <source>
        <strain evidence="10 11">CV53</strain>
    </source>
</reference>
<accession>A0A4R2B4G4</accession>
<keyword evidence="6 9" id="KW-1133">Transmembrane helix</keyword>
<evidence type="ECO:0000256" key="8">
    <source>
        <dbReference type="PIRNR" id="PIRNR028784"/>
    </source>
</evidence>
<feature type="transmembrane region" description="Helical" evidence="9">
    <location>
        <begin position="34"/>
        <end position="54"/>
    </location>
</feature>
<evidence type="ECO:0000313" key="10">
    <source>
        <dbReference type="EMBL" id="TCN21346.1"/>
    </source>
</evidence>
<dbReference type="RefSeq" id="WP_132010411.1">
    <property type="nucleotide sequence ID" value="NZ_JABUHM010000014.1"/>
</dbReference>
<dbReference type="Pfam" id="PF04066">
    <property type="entry name" value="MrpF_PhaF"/>
    <property type="match status" value="1"/>
</dbReference>
<keyword evidence="7 8" id="KW-0472">Membrane</keyword>
<feature type="transmembrane region" description="Helical" evidence="9">
    <location>
        <begin position="60"/>
        <end position="82"/>
    </location>
</feature>
<dbReference type="NCBIfam" id="NF009248">
    <property type="entry name" value="PRK12600.1"/>
    <property type="match status" value="1"/>
</dbReference>
<evidence type="ECO:0000256" key="5">
    <source>
        <dbReference type="ARBA" id="ARBA00022692"/>
    </source>
</evidence>
<keyword evidence="11" id="KW-1185">Reference proteome</keyword>
<organism evidence="10 11">
    <name type="scientific">Mesobacillus foraminis</name>
    <dbReference type="NCBI Taxonomy" id="279826"/>
    <lineage>
        <taxon>Bacteria</taxon>
        <taxon>Bacillati</taxon>
        <taxon>Bacillota</taxon>
        <taxon>Bacilli</taxon>
        <taxon>Bacillales</taxon>
        <taxon>Bacillaceae</taxon>
        <taxon>Mesobacillus</taxon>
    </lineage>
</organism>
<dbReference type="GO" id="GO:0015385">
    <property type="term" value="F:sodium:proton antiporter activity"/>
    <property type="evidence" value="ECO:0007669"/>
    <property type="project" value="TreeGrafter"/>
</dbReference>
<dbReference type="EMBL" id="SLVV01000012">
    <property type="protein sequence ID" value="TCN21346.1"/>
    <property type="molecule type" value="Genomic_DNA"/>
</dbReference>
<sequence length="96" mass="10524">MFEMVIYVSIFCFSLSMLGLIYRVIKGPTMPDRVVALDAIGINLVAVVALGSIALRTSEFLDIILLIGILAFIGTVAFSKYLEKGVIMESDRDGNY</sequence>
<evidence type="ECO:0000256" key="1">
    <source>
        <dbReference type="ARBA" id="ARBA00004651"/>
    </source>
</evidence>
<evidence type="ECO:0000256" key="2">
    <source>
        <dbReference type="ARBA" id="ARBA00009212"/>
    </source>
</evidence>
<protein>
    <submittedName>
        <fullName evidence="10">Multicomponent Na+:H+ antiporter subunit F</fullName>
    </submittedName>
</protein>